<dbReference type="GO" id="GO:0061908">
    <property type="term" value="C:phagophore"/>
    <property type="evidence" value="ECO:0007669"/>
    <property type="project" value="TreeGrafter"/>
</dbReference>
<gene>
    <name evidence="14" type="ORF">FA13DRAFT_1683755</name>
</gene>
<evidence type="ECO:0000313" key="15">
    <source>
        <dbReference type="Proteomes" id="UP000298030"/>
    </source>
</evidence>
<dbReference type="OrthoDB" id="18982at2759"/>
<dbReference type="GO" id="GO:0034045">
    <property type="term" value="C:phagophore assembly site membrane"/>
    <property type="evidence" value="ECO:0007669"/>
    <property type="project" value="UniProtKB-SubCell"/>
</dbReference>
<keyword evidence="15" id="KW-1185">Reference proteome</keyword>
<evidence type="ECO:0000313" key="14">
    <source>
        <dbReference type="EMBL" id="TEB36380.1"/>
    </source>
</evidence>
<evidence type="ECO:0000256" key="3">
    <source>
        <dbReference type="ARBA" id="ARBA00009714"/>
    </source>
</evidence>
<dbReference type="EMBL" id="QPFP01000006">
    <property type="protein sequence ID" value="TEB36380.1"/>
    <property type="molecule type" value="Genomic_DNA"/>
</dbReference>
<evidence type="ECO:0000256" key="13">
    <source>
        <dbReference type="SAM" id="MobiDB-lite"/>
    </source>
</evidence>
<comment type="subcellular location">
    <subcellularLocation>
        <location evidence="1">Endoplasmic reticulum membrane</location>
        <topology evidence="1">Peripheral membrane protein</topology>
    </subcellularLocation>
    <subcellularLocation>
        <location evidence="2">Preautophagosomal structure membrane</location>
        <topology evidence="2">Peripheral membrane protein</topology>
    </subcellularLocation>
</comment>
<comment type="caution">
    <text evidence="14">The sequence shown here is derived from an EMBL/GenBank/DDBJ whole genome shotgun (WGS) entry which is preliminary data.</text>
</comment>
<organism evidence="14 15">
    <name type="scientific">Coprinellus micaceus</name>
    <name type="common">Glistening ink-cap mushroom</name>
    <name type="synonym">Coprinus micaceus</name>
    <dbReference type="NCBI Taxonomy" id="71717"/>
    <lineage>
        <taxon>Eukaryota</taxon>
        <taxon>Fungi</taxon>
        <taxon>Dikarya</taxon>
        <taxon>Basidiomycota</taxon>
        <taxon>Agaricomycotina</taxon>
        <taxon>Agaricomycetes</taxon>
        <taxon>Agaricomycetidae</taxon>
        <taxon>Agaricales</taxon>
        <taxon>Agaricineae</taxon>
        <taxon>Psathyrellaceae</taxon>
        <taxon>Coprinellus</taxon>
    </lineage>
</organism>
<proteinExistence type="inferred from homology"/>
<accession>A0A4Y7TQC3</accession>
<feature type="region of interest" description="Disordered" evidence="13">
    <location>
        <begin position="413"/>
        <end position="432"/>
    </location>
</feature>
<keyword evidence="5" id="KW-0813">Transport</keyword>
<evidence type="ECO:0000256" key="8">
    <source>
        <dbReference type="ARBA" id="ARBA00023055"/>
    </source>
</evidence>
<comment type="catalytic activity">
    <reaction evidence="10">
        <text>a 1,2-diacyl-sn-glycero-3-phospho-L-serine(in) = a 1,2-diacyl-sn-glycero-3-phospho-L-serine(out)</text>
        <dbReference type="Rhea" id="RHEA:38663"/>
        <dbReference type="ChEBI" id="CHEBI:57262"/>
    </reaction>
</comment>
<feature type="region of interest" description="Disordered" evidence="13">
    <location>
        <begin position="670"/>
        <end position="691"/>
    </location>
</feature>
<dbReference type="GO" id="GO:0032266">
    <property type="term" value="F:phosphatidylinositol-3-phosphate binding"/>
    <property type="evidence" value="ECO:0007669"/>
    <property type="project" value="TreeGrafter"/>
</dbReference>
<name>A0A4Y7TQC3_COPMI</name>
<evidence type="ECO:0000256" key="4">
    <source>
        <dbReference type="ARBA" id="ARBA00018070"/>
    </source>
</evidence>
<feature type="region of interest" description="Disordered" evidence="13">
    <location>
        <begin position="586"/>
        <end position="630"/>
    </location>
</feature>
<keyword evidence="7" id="KW-0072">Autophagy</keyword>
<dbReference type="GO" id="GO:0043495">
    <property type="term" value="F:protein-membrane adaptor activity"/>
    <property type="evidence" value="ECO:0007669"/>
    <property type="project" value="TreeGrafter"/>
</dbReference>
<dbReference type="GO" id="GO:0006869">
    <property type="term" value="P:lipid transport"/>
    <property type="evidence" value="ECO:0007669"/>
    <property type="project" value="UniProtKB-KW"/>
</dbReference>
<keyword evidence="9" id="KW-0472">Membrane</keyword>
<evidence type="ECO:0000256" key="10">
    <source>
        <dbReference type="ARBA" id="ARBA00024479"/>
    </source>
</evidence>
<dbReference type="GO" id="GO:0061723">
    <property type="term" value="P:glycophagy"/>
    <property type="evidence" value="ECO:0007669"/>
    <property type="project" value="TreeGrafter"/>
</dbReference>
<dbReference type="GO" id="GO:0000422">
    <property type="term" value="P:autophagy of mitochondrion"/>
    <property type="evidence" value="ECO:0007669"/>
    <property type="project" value="TreeGrafter"/>
</dbReference>
<dbReference type="Pfam" id="PF13329">
    <property type="entry name" value="ATG2_CAD"/>
    <property type="match status" value="1"/>
</dbReference>
<comment type="catalytic activity">
    <reaction evidence="12">
        <text>a 1,2-diacyl-sn-glycero-3-phosphocholine(in) = a 1,2-diacyl-sn-glycero-3-phosphocholine(out)</text>
        <dbReference type="Rhea" id="RHEA:38571"/>
        <dbReference type="ChEBI" id="CHEBI:57643"/>
    </reaction>
</comment>
<dbReference type="PANTHER" id="PTHR13190">
    <property type="entry name" value="AUTOPHAGY-RELATED 2, ISOFORM A"/>
    <property type="match status" value="1"/>
</dbReference>
<sequence length="1906" mass="208015">MSWFSSWVPSLPSLNFTIPANIQSRFLSFVLKRSLGHLFKPGQLDSAQIDSQLGSGHIQVNDLELDELAINGYLQTTPLMLEAGSVQSITIGIGSTIRLSAKSLHLKLRVNTVTRRAHNHEVNLTDSVASVAETFVHDELTDQEEAGLRGSIHSMPHMGNDDNVPGGLDPFTSTEEELLMDPAGVSLFASLIEKILARLECDAQDIQISITDASNVTLRFCLAEFSTATDAITNLSGIKRTLTLRGIELFGRNHVRISGPASSPTTRPTSPSKPGSWSSGSGSRRSSRSSMDEEAELQMSRSIAMLPPRSVSPADSTASSIYHSIVETSAVVTSTPPRPAEVPQESLDAAEDRFVSIGASSIHLITPAPGEASTTRGVHRDRYRVEVQLGVLAVAIQPWQILGIGQLAEKLAVGTQPPHTSQKQSHRHSPSPSWSFDLDLELRGVCVLLSSSVGDPSAMAEYFSHPLTPPPLSTGYTRLLIDTGSCHASLSSTFEDITCEAAVSDISVFQFLPRTPVSDEDIAPSRPQAIPILIADPLLSHQYDSDHAHPTEGNPFNTPCPQPTLQVLDWRNPKYFTHGHKVATWRHRPRPRHTHARIAPKENEASRGPCLTASFHRSPSSRSKRSPRTDQHAQLEMIPLHFFVDLELFQLHGGILCFAQDLSLEQSMYTHTFPPRPPTPESDRDPWLSSDDDEIVDVPSPRAQVAEKDENVKMDSQLYAVLTMAMIRLSILVPPPPGRPRRSGILVIDLHNISISNSHPPGPPQQVQFGPSGYRLPHEPGNILGQVQCQRIVVGCSPASEASALAVLSVGPLIDNSESGSLSLPPVIKLSKPEAGQGGSETTISINVPSIYLSISKEQWDNLQYWIDDLTQAMERMGSAAKELAESRDSRNASIIGSRYFTRSHRSSTCDSSKSFESGVTLAISVGVTELSVRLDIPRLSPEGGEIRPFHIRGSDFNAHVELHAGGKLSTVVTFMDALVRDTDRSGESVTFLSLTSARSLTSIPRPLIKVRFISQVIPGTTAKESKVSVSLSNFTLNAYPDIQWMPDLIAFTKAPPGTFEAVVPTERACISVKIVDGSVRAFAPTHPGALVLSVGGLHFATDIIGDARDSSFRLDIASLAALAIDDIHDAEQLRVRKGEIDSGMAHWKAQGYALLAEISSTKLHYHDSADSSPEKQVLIDGIKLHIHACADTLASVGAFGGDLASHFKGEEAGEITTPREIEPALLSPAPRDSSNLTGSIDELAFKRAPEIGPTPDMIYDDLPTNLDYLDESFGAAAGLRELTDDDLDEFDIRDIATPSVPVASAGTGIISSVGGETIRVLRPEGLNIVEGYYDDLPRETVEERPTSEGEAFRVRVRNCDITLLLYDGYDWPRTRRTIEEEVKEMRKRLAKIRQLVASGQTQEPISDDTSALLFNSVYIGLNEDVDVNEPDALIAAIDDELRDDFETGTQSSWQTVQQPGSSATAAARGPGVRVHGKKLTRSRGPSMEFRLSGLNAEVNNYGENSVVVSRTFATVRDLEILDHIKTSTWKKFLTALRSDSKGNIRETGANMVRIELHSVRPSLGSTSEEARLRAKLLPLRLYVDQDAVDFLKKFFSFQDPNATPNPTPGSPPQQEAYIQMAEIFPIDLKLDYKPRRVDYRALREGKTIELMNFFHFDGAEMTLRHITLSGVTGWAKMFEMLNDLWTPDVKATQLVDVISGVAPIRSVVNVGSGVADLVLLPISQYRKDGRIVRGVQKGATAFVKSTALEAIKLGARLATGTQVILEQTEGILGGEFDKTITTEALQQQTFGDEFTLPSEEFDEDAEHISKYAQQPADIKEGVQSAYKSLSRNLNSAAQTILAVPMEVYERSGNEGPVRSVIRAVPIAILKPMIGATEAVSKTLLGLHNTLDPEVRLENEAKYKNR</sequence>
<comment type="similarity">
    <text evidence="3">Belongs to the ATG2 family.</text>
</comment>
<evidence type="ECO:0000256" key="2">
    <source>
        <dbReference type="ARBA" id="ARBA00004623"/>
    </source>
</evidence>
<dbReference type="InterPro" id="IPR026849">
    <property type="entry name" value="ATG2"/>
</dbReference>
<comment type="catalytic activity">
    <reaction evidence="11">
        <text>a 1,2-diacyl-sn-glycero-3-phosphoethanolamine(in) = a 1,2-diacyl-sn-glycero-3-phosphoethanolamine(out)</text>
        <dbReference type="Rhea" id="RHEA:38895"/>
        <dbReference type="ChEBI" id="CHEBI:64612"/>
    </reaction>
</comment>
<feature type="compositionally biased region" description="Low complexity" evidence="13">
    <location>
        <begin position="258"/>
        <end position="284"/>
    </location>
</feature>
<evidence type="ECO:0000256" key="5">
    <source>
        <dbReference type="ARBA" id="ARBA00022448"/>
    </source>
</evidence>
<evidence type="ECO:0000256" key="1">
    <source>
        <dbReference type="ARBA" id="ARBA00004406"/>
    </source>
</evidence>
<dbReference type="GO" id="GO:0034727">
    <property type="term" value="P:piecemeal microautophagy of the nucleus"/>
    <property type="evidence" value="ECO:0007669"/>
    <property type="project" value="TreeGrafter"/>
</dbReference>
<protein>
    <recommendedName>
        <fullName evidence="4">Autophagy-related protein 2</fullName>
    </recommendedName>
</protein>
<dbReference type="PANTHER" id="PTHR13190:SF1">
    <property type="entry name" value="AUTOPHAGY-RELATED 2, ISOFORM A"/>
    <property type="match status" value="1"/>
</dbReference>
<reference evidence="14 15" key="1">
    <citation type="journal article" date="2019" name="Nat. Ecol. Evol.">
        <title>Megaphylogeny resolves global patterns of mushroom evolution.</title>
        <authorList>
            <person name="Varga T."/>
            <person name="Krizsan K."/>
            <person name="Foldi C."/>
            <person name="Dima B."/>
            <person name="Sanchez-Garcia M."/>
            <person name="Sanchez-Ramirez S."/>
            <person name="Szollosi G.J."/>
            <person name="Szarkandi J.G."/>
            <person name="Papp V."/>
            <person name="Albert L."/>
            <person name="Andreopoulos W."/>
            <person name="Angelini C."/>
            <person name="Antonin V."/>
            <person name="Barry K.W."/>
            <person name="Bougher N.L."/>
            <person name="Buchanan P."/>
            <person name="Buyck B."/>
            <person name="Bense V."/>
            <person name="Catcheside P."/>
            <person name="Chovatia M."/>
            <person name="Cooper J."/>
            <person name="Damon W."/>
            <person name="Desjardin D."/>
            <person name="Finy P."/>
            <person name="Geml J."/>
            <person name="Haridas S."/>
            <person name="Hughes K."/>
            <person name="Justo A."/>
            <person name="Karasinski D."/>
            <person name="Kautmanova I."/>
            <person name="Kiss B."/>
            <person name="Kocsube S."/>
            <person name="Kotiranta H."/>
            <person name="LaButti K.M."/>
            <person name="Lechner B.E."/>
            <person name="Liimatainen K."/>
            <person name="Lipzen A."/>
            <person name="Lukacs Z."/>
            <person name="Mihaltcheva S."/>
            <person name="Morgado L.N."/>
            <person name="Niskanen T."/>
            <person name="Noordeloos M.E."/>
            <person name="Ohm R.A."/>
            <person name="Ortiz-Santana B."/>
            <person name="Ovrebo C."/>
            <person name="Racz N."/>
            <person name="Riley R."/>
            <person name="Savchenko A."/>
            <person name="Shiryaev A."/>
            <person name="Soop K."/>
            <person name="Spirin V."/>
            <person name="Szebenyi C."/>
            <person name="Tomsovsky M."/>
            <person name="Tulloss R.E."/>
            <person name="Uehling J."/>
            <person name="Grigoriev I.V."/>
            <person name="Vagvolgyi C."/>
            <person name="Papp T."/>
            <person name="Martin F.M."/>
            <person name="Miettinen O."/>
            <person name="Hibbett D.S."/>
            <person name="Nagy L.G."/>
        </authorList>
    </citation>
    <scope>NUCLEOTIDE SEQUENCE [LARGE SCALE GENOMIC DNA]</scope>
    <source>
        <strain evidence="14 15">FP101781</strain>
    </source>
</reference>
<evidence type="ECO:0000256" key="12">
    <source>
        <dbReference type="ARBA" id="ARBA00024631"/>
    </source>
</evidence>
<evidence type="ECO:0000256" key="6">
    <source>
        <dbReference type="ARBA" id="ARBA00022824"/>
    </source>
</evidence>
<dbReference type="GO" id="GO:0061709">
    <property type="term" value="P:reticulophagy"/>
    <property type="evidence" value="ECO:0007669"/>
    <property type="project" value="TreeGrafter"/>
</dbReference>
<dbReference type="Proteomes" id="UP000298030">
    <property type="component" value="Unassembled WGS sequence"/>
</dbReference>
<feature type="compositionally biased region" description="Basic residues" evidence="13">
    <location>
        <begin position="586"/>
        <end position="598"/>
    </location>
</feature>
<dbReference type="STRING" id="71717.A0A4Y7TQC3"/>
<dbReference type="GO" id="GO:0005789">
    <property type="term" value="C:endoplasmic reticulum membrane"/>
    <property type="evidence" value="ECO:0007669"/>
    <property type="project" value="UniProtKB-SubCell"/>
</dbReference>
<feature type="region of interest" description="Disordered" evidence="13">
    <location>
        <begin position="255"/>
        <end position="315"/>
    </location>
</feature>
<dbReference type="GO" id="GO:0000045">
    <property type="term" value="P:autophagosome assembly"/>
    <property type="evidence" value="ECO:0007669"/>
    <property type="project" value="TreeGrafter"/>
</dbReference>
<evidence type="ECO:0000256" key="9">
    <source>
        <dbReference type="ARBA" id="ARBA00023136"/>
    </source>
</evidence>
<keyword evidence="6" id="KW-0256">Endoplasmic reticulum</keyword>
<evidence type="ECO:0000256" key="11">
    <source>
        <dbReference type="ARBA" id="ARBA00024615"/>
    </source>
</evidence>
<keyword evidence="8" id="KW-0445">Lipid transport</keyword>
<evidence type="ECO:0000256" key="7">
    <source>
        <dbReference type="ARBA" id="ARBA00023006"/>
    </source>
</evidence>